<dbReference type="Proteomes" id="UP001165083">
    <property type="component" value="Unassembled WGS sequence"/>
</dbReference>
<keyword evidence="2" id="KW-1185">Reference proteome</keyword>
<sequence length="113" mass="12947">MKLLWVLDHSYQQWKLVCLPFVAADSPKQFKEVLQNRLLMMKVVKQYMNSVVCYLQDFHVPYEDNSFGIDLVLLSLILWNLESDSELLPPPGAVIERSSPTAVLSSYTTLIVS</sequence>
<dbReference type="EMBL" id="BSXW01000296">
    <property type="protein sequence ID" value="GMF17786.1"/>
    <property type="molecule type" value="Genomic_DNA"/>
</dbReference>
<evidence type="ECO:0000313" key="2">
    <source>
        <dbReference type="Proteomes" id="UP001165083"/>
    </source>
</evidence>
<organism evidence="1 2">
    <name type="scientific">Phytophthora lilii</name>
    <dbReference type="NCBI Taxonomy" id="2077276"/>
    <lineage>
        <taxon>Eukaryota</taxon>
        <taxon>Sar</taxon>
        <taxon>Stramenopiles</taxon>
        <taxon>Oomycota</taxon>
        <taxon>Peronosporomycetes</taxon>
        <taxon>Peronosporales</taxon>
        <taxon>Peronosporaceae</taxon>
        <taxon>Phytophthora</taxon>
    </lineage>
</organism>
<gene>
    <name evidence="1" type="ORF">Plil01_000656200</name>
</gene>
<dbReference type="AlphaFoldDB" id="A0A9W6TQE5"/>
<proteinExistence type="predicted"/>
<comment type="caution">
    <text evidence="1">The sequence shown here is derived from an EMBL/GenBank/DDBJ whole genome shotgun (WGS) entry which is preliminary data.</text>
</comment>
<evidence type="ECO:0000313" key="1">
    <source>
        <dbReference type="EMBL" id="GMF17786.1"/>
    </source>
</evidence>
<dbReference type="OrthoDB" id="124822at2759"/>
<name>A0A9W6TQE5_9STRA</name>
<reference evidence="1" key="1">
    <citation type="submission" date="2023-04" db="EMBL/GenBank/DDBJ databases">
        <title>Phytophthora lilii NBRC 32176.</title>
        <authorList>
            <person name="Ichikawa N."/>
            <person name="Sato H."/>
            <person name="Tonouchi N."/>
        </authorList>
    </citation>
    <scope>NUCLEOTIDE SEQUENCE</scope>
    <source>
        <strain evidence="1">NBRC 32176</strain>
    </source>
</reference>
<accession>A0A9W6TQE5</accession>
<protein>
    <submittedName>
        <fullName evidence="1">Unnamed protein product</fullName>
    </submittedName>
</protein>